<accession>A0A520MC65</accession>
<feature type="transmembrane region" description="Helical" evidence="1">
    <location>
        <begin position="52"/>
        <end position="74"/>
    </location>
</feature>
<dbReference type="Proteomes" id="UP000318359">
    <property type="component" value="Unassembled WGS sequence"/>
</dbReference>
<keyword evidence="1" id="KW-1133">Transmembrane helix</keyword>
<evidence type="ECO:0000256" key="1">
    <source>
        <dbReference type="SAM" id="Phobius"/>
    </source>
</evidence>
<comment type="caution">
    <text evidence="2">The sequence shown here is derived from an EMBL/GenBank/DDBJ whole genome shotgun (WGS) entry which is preliminary data.</text>
</comment>
<keyword evidence="1" id="KW-0812">Transmembrane</keyword>
<sequence>MNFKVTLASLTTFLNKVSKLLIPLVLVSLLLGIIFGTDTPFVGDVYKNVSDILNMLGEDALLALVSLVIILAYLKND</sequence>
<reference evidence="2 3" key="1">
    <citation type="submission" date="2019-02" db="EMBL/GenBank/DDBJ databases">
        <title>Prokaryotic population dynamics and viral predation in marine succession experiment using metagenomics: the confinement effect.</title>
        <authorList>
            <person name="Haro-Moreno J.M."/>
            <person name="Rodriguez-Valera F."/>
            <person name="Lopez-Perez M."/>
        </authorList>
    </citation>
    <scope>NUCLEOTIDE SEQUENCE [LARGE SCALE GENOMIC DNA]</scope>
    <source>
        <strain evidence="2">MED-G167</strain>
    </source>
</reference>
<gene>
    <name evidence="2" type="ORF">EVB00_00555</name>
</gene>
<proteinExistence type="predicted"/>
<protein>
    <submittedName>
        <fullName evidence="2">Uncharacterized protein</fullName>
    </submittedName>
</protein>
<evidence type="ECO:0000313" key="3">
    <source>
        <dbReference type="Proteomes" id="UP000318359"/>
    </source>
</evidence>
<dbReference type="EMBL" id="SHBM01000004">
    <property type="protein sequence ID" value="RZO18794.1"/>
    <property type="molecule type" value="Genomic_DNA"/>
</dbReference>
<keyword evidence="1" id="KW-0472">Membrane</keyword>
<organism evidence="2 3">
    <name type="scientific">SAR86 cluster bacterium</name>
    <dbReference type="NCBI Taxonomy" id="2030880"/>
    <lineage>
        <taxon>Bacteria</taxon>
        <taxon>Pseudomonadati</taxon>
        <taxon>Pseudomonadota</taxon>
        <taxon>Gammaproteobacteria</taxon>
        <taxon>SAR86 cluster</taxon>
    </lineage>
</organism>
<name>A0A520MC65_9GAMM</name>
<evidence type="ECO:0000313" key="2">
    <source>
        <dbReference type="EMBL" id="RZO18794.1"/>
    </source>
</evidence>
<dbReference type="AlphaFoldDB" id="A0A520MC65"/>